<accession>A0ABD5IQT9</accession>
<gene>
    <name evidence="1" type="ORF">P9850_02000</name>
</gene>
<proteinExistence type="predicted"/>
<evidence type="ECO:0000313" key="2">
    <source>
        <dbReference type="Proteomes" id="UP001339962"/>
    </source>
</evidence>
<dbReference type="AlphaFoldDB" id="A0ABD5IQT9"/>
<name>A0ABD5IQT9_9BACL</name>
<sequence length="95" mass="11019">MIPNKVKVAGIDYEVHEVDGILERFNTLGQINYHKGIIELDSSLCQTRKEQTFVHELLHACFKEAGYDEQDEEMIDRISNVLYQVLKENQFAFGD</sequence>
<evidence type="ECO:0000313" key="1">
    <source>
        <dbReference type="EMBL" id="MED5050643.1"/>
    </source>
</evidence>
<protein>
    <submittedName>
        <fullName evidence="1">ImmA/IrrE family metallo-endopeptidase</fullName>
    </submittedName>
</protein>
<organism evidence="1 2">
    <name type="scientific">Anoxybacteroides rupiense</name>
    <dbReference type="NCBI Taxonomy" id="311460"/>
    <lineage>
        <taxon>Bacteria</taxon>
        <taxon>Bacillati</taxon>
        <taxon>Bacillota</taxon>
        <taxon>Bacilli</taxon>
        <taxon>Bacillales</taxon>
        <taxon>Anoxybacillaceae</taxon>
        <taxon>Anoxybacteroides</taxon>
    </lineage>
</organism>
<dbReference type="Proteomes" id="UP001339962">
    <property type="component" value="Unassembled WGS sequence"/>
</dbReference>
<comment type="caution">
    <text evidence="1">The sequence shown here is derived from an EMBL/GenBank/DDBJ whole genome shotgun (WGS) entry which is preliminary data.</text>
</comment>
<dbReference type="RefSeq" id="WP_328216829.1">
    <property type="nucleotide sequence ID" value="NZ_JARTLI010000002.1"/>
</dbReference>
<reference evidence="1 2" key="1">
    <citation type="submission" date="2023-03" db="EMBL/GenBank/DDBJ databases">
        <title>Bacillus Genome Sequencing.</title>
        <authorList>
            <person name="Dunlap C."/>
        </authorList>
    </citation>
    <scope>NUCLEOTIDE SEQUENCE [LARGE SCALE GENOMIC DNA]</scope>
    <source>
        <strain evidence="1 2">NRS-38</strain>
    </source>
</reference>
<dbReference type="EMBL" id="JARTLI010000002">
    <property type="protein sequence ID" value="MED5050643.1"/>
    <property type="molecule type" value="Genomic_DNA"/>
</dbReference>